<feature type="compositionally biased region" description="Low complexity" evidence="1">
    <location>
        <begin position="97"/>
        <end position="113"/>
    </location>
</feature>
<evidence type="ECO:0000313" key="2">
    <source>
        <dbReference type="EMBL" id="AWH60420.1"/>
    </source>
</evidence>
<dbReference type="EMBL" id="MG948334">
    <property type="protein sequence ID" value="AWH60420.1"/>
    <property type="molecule type" value="Genomic_DNA"/>
</dbReference>
<evidence type="ECO:0000256" key="1">
    <source>
        <dbReference type="SAM" id="MobiDB-lite"/>
    </source>
</evidence>
<keyword evidence="2" id="KW-0614">Plasmid</keyword>
<dbReference type="InterPro" id="IPR010982">
    <property type="entry name" value="Lambda_DNA-bd_dom_sf"/>
</dbReference>
<dbReference type="AlphaFoldDB" id="A0A2S1PPN6"/>
<dbReference type="SUPFAM" id="SSF47413">
    <property type="entry name" value="lambda repressor-like DNA-binding domains"/>
    <property type="match status" value="1"/>
</dbReference>
<reference evidence="2" key="1">
    <citation type="submission" date="2018-02" db="EMBL/GenBank/DDBJ databases">
        <title>Key characteristics of blaCTX-M-1 harboring plasmids from Escherichia coli isolates from dogs.</title>
        <authorList>
            <person name="Zurfluh K."/>
            <person name="Zogg A.L."/>
            <person name="Klumpp J."/>
            <person name="Nueesch-Inderbinen M."/>
            <person name="Stephan R."/>
        </authorList>
    </citation>
    <scope>NUCLEOTIDE SEQUENCE</scope>
    <source>
        <strain evidence="2">2305</strain>
        <plasmid evidence="2">p2305</plasmid>
    </source>
</reference>
<name>A0A2S1PPN6_ECOLX</name>
<proteinExistence type="predicted"/>
<dbReference type="Gene3D" id="1.10.260.40">
    <property type="entry name" value="lambda repressor-like DNA-binding domains"/>
    <property type="match status" value="1"/>
</dbReference>
<sequence length="113" mass="13143">MTGWELRIWRKSMLWSREKAAREFGVTQRTWHAWENAEQVDVTVWRTTQALSVRDLLPHMQGMRKADIIRRLENELGKRQRMCERGSQPGRMPGYCSSGNSFFSSSPESPVAS</sequence>
<dbReference type="InterPro" id="IPR001387">
    <property type="entry name" value="Cro/C1-type_HTH"/>
</dbReference>
<geneLocation type="plasmid" evidence="2">
    <name>p2305</name>
</geneLocation>
<organism evidence="2">
    <name type="scientific">Escherichia coli</name>
    <dbReference type="NCBI Taxonomy" id="562"/>
    <lineage>
        <taxon>Bacteria</taxon>
        <taxon>Pseudomonadati</taxon>
        <taxon>Pseudomonadota</taxon>
        <taxon>Gammaproteobacteria</taxon>
        <taxon>Enterobacterales</taxon>
        <taxon>Enterobacteriaceae</taxon>
        <taxon>Escherichia</taxon>
    </lineage>
</organism>
<dbReference type="GO" id="GO:0003677">
    <property type="term" value="F:DNA binding"/>
    <property type="evidence" value="ECO:0007669"/>
    <property type="project" value="InterPro"/>
</dbReference>
<accession>A0A2S1PPN6</accession>
<feature type="region of interest" description="Disordered" evidence="1">
    <location>
        <begin position="83"/>
        <end position="113"/>
    </location>
</feature>
<dbReference type="CDD" id="cd00093">
    <property type="entry name" value="HTH_XRE"/>
    <property type="match status" value="1"/>
</dbReference>
<protein>
    <submittedName>
        <fullName evidence="2">Uncharacterized protein</fullName>
    </submittedName>
</protein>